<evidence type="ECO:0000313" key="2">
    <source>
        <dbReference type="EMBL" id="ABG50039.1"/>
    </source>
</evidence>
<accession>Q118N5</accession>
<sequence>MKKQDKILPLTIIGSAILIIVGSVTAYMGMYRKETVKNLPVGAEVLPQDTMITLHVSTDYNQWKKLQEFGTSESKTAFQKFLGNLRDRFLTTYGYNYQRDIKPWVGKEVAIAFLRQSTLEPSNENIPGSSPPPPAQQATMVVLPIADPIAAKKILDKPPSLNEGKLVKRTYRGIEITETQEVASQDFSVAALGEKFLVVTNSPRAINRVVDIYKGDNSLEKAPGLTQAINKLETAPSFAKVYVNIPAAAAYTSSKSVTSLSEENLRQFEDNQGIAATLNLVPEGINLKAVSWLKPNSQKKFTVENNATEMLDKVPGNALMMLSGSNLQRMWSDYVKGAVANPLAPINPETLRQNMKNATGMDLDKEFINWMGAEYSLSLLPVSKDKKQLQKFFAGFVFMVKASDRRVAEDSLKKLDQVMKRNKFQVGEAIARGRPVVKWTSPFGGFTVVRGWLNGNVVFFTLGGSVENQILPAPTNSMAESVFLQKTLPLEREAWNGNFFIDISRTFSKKNLSLPQLPANQKIWVDGIESIGVTSIILNNRTTNYDVFVKLKKQK</sequence>
<dbReference type="RefSeq" id="WP_011610433.1">
    <property type="nucleotide sequence ID" value="NC_008312.1"/>
</dbReference>
<name>Q118N5_TRIEI</name>
<dbReference type="AlphaFoldDB" id="Q118N5"/>
<organism evidence="2">
    <name type="scientific">Trichodesmium erythraeum (strain IMS101)</name>
    <dbReference type="NCBI Taxonomy" id="203124"/>
    <lineage>
        <taxon>Bacteria</taxon>
        <taxon>Bacillati</taxon>
        <taxon>Cyanobacteriota</taxon>
        <taxon>Cyanophyceae</taxon>
        <taxon>Oscillatoriophycideae</taxon>
        <taxon>Oscillatoriales</taxon>
        <taxon>Microcoleaceae</taxon>
        <taxon>Trichodesmium</taxon>
    </lineage>
</organism>
<evidence type="ECO:0008006" key="3">
    <source>
        <dbReference type="Google" id="ProtNLM"/>
    </source>
</evidence>
<dbReference type="InterPro" id="IPR021787">
    <property type="entry name" value="DUF3352"/>
</dbReference>
<dbReference type="EMBL" id="CP000393">
    <property type="protein sequence ID" value="ABG50039.1"/>
    <property type="molecule type" value="Genomic_DNA"/>
</dbReference>
<dbReference type="KEGG" id="ter:Tery_0595"/>
<feature type="transmembrane region" description="Helical" evidence="1">
    <location>
        <begin position="7"/>
        <end position="30"/>
    </location>
</feature>
<dbReference type="OrthoDB" id="451203at2"/>
<dbReference type="STRING" id="203124.Tery_0595"/>
<dbReference type="Pfam" id="PF11832">
    <property type="entry name" value="DUF3352"/>
    <property type="match status" value="1"/>
</dbReference>
<keyword evidence="1" id="KW-0472">Membrane</keyword>
<reference evidence="2" key="1">
    <citation type="submission" date="2006-06" db="EMBL/GenBank/DDBJ databases">
        <title>Complete sequence of Trichodesmium erythraeum IMS101.</title>
        <authorList>
            <consortium name="US DOE Joint Genome Institute"/>
            <person name="Copeland A."/>
            <person name="Lucas S."/>
            <person name="Lapidus A."/>
            <person name="Barry K."/>
            <person name="Detter J.C."/>
            <person name="Glavina del Rio T."/>
            <person name="Hammon N."/>
            <person name="Israni S."/>
            <person name="Dalin E."/>
            <person name="Tice H."/>
            <person name="Pitluck S."/>
            <person name="Kiss H."/>
            <person name="Munk A.C."/>
            <person name="Brettin T."/>
            <person name="Bruce D."/>
            <person name="Han C."/>
            <person name="Tapia R."/>
            <person name="Gilna P."/>
            <person name="Schmutz J."/>
            <person name="Larimer F."/>
            <person name="Land M."/>
            <person name="Hauser L."/>
            <person name="Kyrpides N."/>
            <person name="Kim E."/>
            <person name="Richardson P."/>
        </authorList>
    </citation>
    <scope>NUCLEOTIDE SEQUENCE [LARGE SCALE GENOMIC DNA]</scope>
    <source>
        <strain evidence="2">IMS101</strain>
    </source>
</reference>
<dbReference type="eggNOG" id="COG3827">
    <property type="taxonomic scope" value="Bacteria"/>
</dbReference>
<keyword evidence="1" id="KW-1133">Transmembrane helix</keyword>
<protein>
    <recommendedName>
        <fullName evidence="3">DUF3352 domain-containing protein</fullName>
    </recommendedName>
</protein>
<evidence type="ECO:0000256" key="1">
    <source>
        <dbReference type="SAM" id="Phobius"/>
    </source>
</evidence>
<dbReference type="HOGENOM" id="CLU_029185_0_0_3"/>
<proteinExistence type="predicted"/>
<keyword evidence="1" id="KW-0812">Transmembrane</keyword>
<gene>
    <name evidence="2" type="ordered locus">Tery_0595</name>
</gene>